<comment type="catalytic activity">
    <reaction evidence="1">
        <text>L-aspartyl-tRNA(Asn) + L-glutamine + ATP + H2O = L-asparaginyl-tRNA(Asn) + L-glutamate + ADP + phosphate + 2 H(+)</text>
        <dbReference type="Rhea" id="RHEA:14513"/>
        <dbReference type="Rhea" id="RHEA-COMP:9674"/>
        <dbReference type="Rhea" id="RHEA-COMP:9677"/>
        <dbReference type="ChEBI" id="CHEBI:15377"/>
        <dbReference type="ChEBI" id="CHEBI:15378"/>
        <dbReference type="ChEBI" id="CHEBI:29985"/>
        <dbReference type="ChEBI" id="CHEBI:30616"/>
        <dbReference type="ChEBI" id="CHEBI:43474"/>
        <dbReference type="ChEBI" id="CHEBI:58359"/>
        <dbReference type="ChEBI" id="CHEBI:78515"/>
        <dbReference type="ChEBI" id="CHEBI:78516"/>
        <dbReference type="ChEBI" id="CHEBI:456216"/>
    </reaction>
</comment>
<comment type="catalytic activity">
    <reaction evidence="1">
        <text>L-glutamyl-tRNA(Gln) + L-glutamine + ATP + H2O = L-glutaminyl-tRNA(Gln) + L-glutamate + ADP + phosphate + H(+)</text>
        <dbReference type="Rhea" id="RHEA:17521"/>
        <dbReference type="Rhea" id="RHEA-COMP:9681"/>
        <dbReference type="Rhea" id="RHEA-COMP:9684"/>
        <dbReference type="ChEBI" id="CHEBI:15377"/>
        <dbReference type="ChEBI" id="CHEBI:15378"/>
        <dbReference type="ChEBI" id="CHEBI:29985"/>
        <dbReference type="ChEBI" id="CHEBI:30616"/>
        <dbReference type="ChEBI" id="CHEBI:43474"/>
        <dbReference type="ChEBI" id="CHEBI:58359"/>
        <dbReference type="ChEBI" id="CHEBI:78520"/>
        <dbReference type="ChEBI" id="CHEBI:78521"/>
        <dbReference type="ChEBI" id="CHEBI:456216"/>
    </reaction>
</comment>
<dbReference type="InterPro" id="IPR036113">
    <property type="entry name" value="Asp/Glu-ADT_sf_sub_c"/>
</dbReference>
<protein>
    <recommendedName>
        <fullName evidence="1">Aspartyl/glutamyl-tRNA(Asn/Gln) amidotransferase subunit C</fullName>
        <shortName evidence="1">Asp/Glu-ADT subunit C</shortName>
        <ecNumber evidence="1">6.3.5.-</ecNumber>
    </recommendedName>
</protein>
<evidence type="ECO:0000313" key="2">
    <source>
        <dbReference type="EMBL" id="BDG03310.1"/>
    </source>
</evidence>
<dbReference type="HAMAP" id="MF_00122">
    <property type="entry name" value="GatC"/>
    <property type="match status" value="1"/>
</dbReference>
<gene>
    <name evidence="1 2" type="primary">gatC</name>
    <name evidence="2" type="ORF">AMOR_23060</name>
</gene>
<comment type="function">
    <text evidence="1">Allows the formation of correctly charged Asn-tRNA(Asn) or Gln-tRNA(Gln) through the transamidation of misacylated Asp-tRNA(Asn) or Glu-tRNA(Gln) in organisms which lack either or both of asparaginyl-tRNA or glutaminyl-tRNA synthetases. The reaction takes place in the presence of glutamine and ATP through an activated phospho-Asp-tRNA(Asn) or phospho-Glu-tRNA(Gln).</text>
</comment>
<sequence>MALSLEEVRRIATLARLRLTPDEEQRFAVQLSAILDHVEQLKALDVTGVEPMTHALAAGEIPALRDDVTVPGLGPDEALAAAPAREGTAFKVPRIIE</sequence>
<comment type="similarity">
    <text evidence="1">Belongs to the GatC family.</text>
</comment>
<proteinExistence type="inferred from homology"/>
<dbReference type="PANTHER" id="PTHR15004">
    <property type="entry name" value="GLUTAMYL-TRNA(GLN) AMIDOTRANSFERASE SUBUNIT C, MITOCHONDRIAL"/>
    <property type="match status" value="1"/>
</dbReference>
<dbReference type="RefSeq" id="WP_248361209.1">
    <property type="nucleotide sequence ID" value="NZ_AP025591.1"/>
</dbReference>
<evidence type="ECO:0000313" key="3">
    <source>
        <dbReference type="Proteomes" id="UP001162891"/>
    </source>
</evidence>
<dbReference type="NCBIfam" id="TIGR00135">
    <property type="entry name" value="gatC"/>
    <property type="match status" value="1"/>
</dbReference>
<dbReference type="EC" id="6.3.5.-" evidence="1"/>
<dbReference type="Pfam" id="PF02686">
    <property type="entry name" value="GatC"/>
    <property type="match status" value="1"/>
</dbReference>
<comment type="subunit">
    <text evidence="1">Heterotrimer of A, B and C subunits.</text>
</comment>
<accession>A0ABM7WUY2</accession>
<dbReference type="InterPro" id="IPR003837">
    <property type="entry name" value="GatC"/>
</dbReference>
<dbReference type="Proteomes" id="UP001162891">
    <property type="component" value="Chromosome"/>
</dbReference>
<keyword evidence="3" id="KW-1185">Reference proteome</keyword>
<keyword evidence="1" id="KW-0648">Protein biosynthesis</keyword>
<keyword evidence="1" id="KW-0547">Nucleotide-binding</keyword>
<name>A0ABM7WUY2_9BACT</name>
<reference evidence="3" key="1">
    <citation type="journal article" date="2022" name="Int. J. Syst. Evol. Microbiol.">
        <title>Anaeromyxobacter oryzae sp. nov., Anaeromyxobacter diazotrophicus sp. nov. and Anaeromyxobacter paludicola sp. nov., isolated from paddy soils.</title>
        <authorList>
            <person name="Itoh H."/>
            <person name="Xu Z."/>
            <person name="Mise K."/>
            <person name="Masuda Y."/>
            <person name="Ushijima N."/>
            <person name="Hayakawa C."/>
            <person name="Shiratori Y."/>
            <person name="Senoo K."/>
        </authorList>
    </citation>
    <scope>NUCLEOTIDE SEQUENCE [LARGE SCALE GENOMIC DNA]</scope>
    <source>
        <strain evidence="3">Red232</strain>
    </source>
</reference>
<keyword evidence="1" id="KW-0436">Ligase</keyword>
<dbReference type="PANTHER" id="PTHR15004:SF0">
    <property type="entry name" value="GLUTAMYL-TRNA(GLN) AMIDOTRANSFERASE SUBUNIT C, MITOCHONDRIAL"/>
    <property type="match status" value="1"/>
</dbReference>
<dbReference type="SUPFAM" id="SSF141000">
    <property type="entry name" value="Glu-tRNAGln amidotransferase C subunit"/>
    <property type="match status" value="1"/>
</dbReference>
<evidence type="ECO:0000256" key="1">
    <source>
        <dbReference type="HAMAP-Rule" id="MF_00122"/>
    </source>
</evidence>
<dbReference type="EMBL" id="AP025591">
    <property type="protein sequence ID" value="BDG03310.1"/>
    <property type="molecule type" value="Genomic_DNA"/>
</dbReference>
<dbReference type="Gene3D" id="1.10.20.60">
    <property type="entry name" value="Glu-tRNAGln amidotransferase C subunit, N-terminal domain"/>
    <property type="match status" value="1"/>
</dbReference>
<keyword evidence="1" id="KW-0067">ATP-binding</keyword>
<organism evidence="2 3">
    <name type="scientific">Anaeromyxobacter oryzae</name>
    <dbReference type="NCBI Taxonomy" id="2918170"/>
    <lineage>
        <taxon>Bacteria</taxon>
        <taxon>Pseudomonadati</taxon>
        <taxon>Myxococcota</taxon>
        <taxon>Myxococcia</taxon>
        <taxon>Myxococcales</taxon>
        <taxon>Cystobacterineae</taxon>
        <taxon>Anaeromyxobacteraceae</taxon>
        <taxon>Anaeromyxobacter</taxon>
    </lineage>
</organism>